<dbReference type="Gene3D" id="1.10.510.10">
    <property type="entry name" value="Transferase(Phosphotransferase) domain 1"/>
    <property type="match status" value="1"/>
</dbReference>
<dbReference type="InterPro" id="IPR017441">
    <property type="entry name" value="Protein_kinase_ATP_BS"/>
</dbReference>
<dbReference type="GO" id="GO:0004674">
    <property type="term" value="F:protein serine/threonine kinase activity"/>
    <property type="evidence" value="ECO:0007669"/>
    <property type="project" value="TreeGrafter"/>
</dbReference>
<dbReference type="OMA" id="PETTSYH"/>
<feature type="domain" description="Protein kinase" evidence="5">
    <location>
        <begin position="520"/>
        <end position="773"/>
    </location>
</feature>
<dbReference type="OrthoDB" id="6513151at2759"/>
<dbReference type="GO" id="GO:0005737">
    <property type="term" value="C:cytoplasm"/>
    <property type="evidence" value="ECO:0007669"/>
    <property type="project" value="TreeGrafter"/>
</dbReference>
<dbReference type="InterPro" id="IPR011009">
    <property type="entry name" value="Kinase-like_dom_sf"/>
</dbReference>
<evidence type="ECO:0000256" key="4">
    <source>
        <dbReference type="SAM" id="MobiDB-lite"/>
    </source>
</evidence>
<feature type="binding site" evidence="3">
    <location>
        <position position="549"/>
    </location>
    <ligand>
        <name>ATP</name>
        <dbReference type="ChEBI" id="CHEBI:30616"/>
    </ligand>
</feature>
<reference evidence="7" key="1">
    <citation type="journal article" date="2010" name="Nature">
        <title>The Amphimedon queenslandica genome and the evolution of animal complexity.</title>
        <authorList>
            <person name="Srivastava M."/>
            <person name="Simakov O."/>
            <person name="Chapman J."/>
            <person name="Fahey B."/>
            <person name="Gauthier M.E."/>
            <person name="Mitros T."/>
            <person name="Richards G.S."/>
            <person name="Conaco C."/>
            <person name="Dacre M."/>
            <person name="Hellsten U."/>
            <person name="Larroux C."/>
            <person name="Putnam N.H."/>
            <person name="Stanke M."/>
            <person name="Adamska M."/>
            <person name="Darling A."/>
            <person name="Degnan S.M."/>
            <person name="Oakley T.H."/>
            <person name="Plachetzki D.C."/>
            <person name="Zhai Y."/>
            <person name="Adamski M."/>
            <person name="Calcino A."/>
            <person name="Cummins S.F."/>
            <person name="Goodstein D.M."/>
            <person name="Harris C."/>
            <person name="Jackson D.J."/>
            <person name="Leys S.P."/>
            <person name="Shu S."/>
            <person name="Woodcroft B.J."/>
            <person name="Vervoort M."/>
            <person name="Kosik K.S."/>
            <person name="Manning G."/>
            <person name="Degnan B.M."/>
            <person name="Rokhsar D.S."/>
        </authorList>
    </citation>
    <scope>NUCLEOTIDE SEQUENCE [LARGE SCALE GENOMIC DNA]</scope>
</reference>
<dbReference type="InterPro" id="IPR008271">
    <property type="entry name" value="Ser/Thr_kinase_AS"/>
</dbReference>
<dbReference type="PROSITE" id="PS00108">
    <property type="entry name" value="PROTEIN_KINASE_ST"/>
    <property type="match status" value="1"/>
</dbReference>
<organism evidence="6">
    <name type="scientific">Amphimedon queenslandica</name>
    <name type="common">Sponge</name>
    <dbReference type="NCBI Taxonomy" id="400682"/>
    <lineage>
        <taxon>Eukaryota</taxon>
        <taxon>Metazoa</taxon>
        <taxon>Porifera</taxon>
        <taxon>Demospongiae</taxon>
        <taxon>Heteroscleromorpha</taxon>
        <taxon>Haplosclerida</taxon>
        <taxon>Niphatidae</taxon>
        <taxon>Amphimedon</taxon>
    </lineage>
</organism>
<dbReference type="EnsemblMetazoa" id="XM_003384980.2">
    <property type="protein sequence ID" value="XP_003385028.1"/>
    <property type="gene ID" value="LOC100638380"/>
</dbReference>
<dbReference type="Pfam" id="PF00069">
    <property type="entry name" value="Pkinase"/>
    <property type="match status" value="1"/>
</dbReference>
<feature type="compositionally biased region" description="Basic residues" evidence="4">
    <location>
        <begin position="10"/>
        <end position="20"/>
    </location>
</feature>
<evidence type="ECO:0000256" key="2">
    <source>
        <dbReference type="ARBA" id="ARBA00022840"/>
    </source>
</evidence>
<protein>
    <recommendedName>
        <fullName evidence="5">Protein kinase domain-containing protein</fullName>
    </recommendedName>
</protein>
<keyword evidence="7" id="KW-1185">Reference proteome</keyword>
<evidence type="ECO:0000256" key="3">
    <source>
        <dbReference type="PROSITE-ProRule" id="PRU10141"/>
    </source>
</evidence>
<dbReference type="EnsemblMetazoa" id="Aqu2.1.37216_001">
    <property type="protein sequence ID" value="Aqu2.1.37216_001"/>
    <property type="gene ID" value="Aqu2.1.37216"/>
</dbReference>
<evidence type="ECO:0000313" key="6">
    <source>
        <dbReference type="EnsemblMetazoa" id="Aqu2.1.37216_001"/>
    </source>
</evidence>
<dbReference type="InParanoid" id="A0A1X7VB15"/>
<dbReference type="SUPFAM" id="SSF56112">
    <property type="entry name" value="Protein kinase-like (PK-like)"/>
    <property type="match status" value="1"/>
</dbReference>
<feature type="compositionally biased region" description="Low complexity" evidence="4">
    <location>
        <begin position="220"/>
        <end position="229"/>
    </location>
</feature>
<feature type="compositionally biased region" description="Polar residues" evidence="4">
    <location>
        <begin position="439"/>
        <end position="460"/>
    </location>
</feature>
<name>A0A1X7VB15_AMPQE</name>
<dbReference type="Proteomes" id="UP000007879">
    <property type="component" value="Unassembled WGS sequence"/>
</dbReference>
<dbReference type="GO" id="GO:0035556">
    <property type="term" value="P:intracellular signal transduction"/>
    <property type="evidence" value="ECO:0007669"/>
    <property type="project" value="TreeGrafter"/>
</dbReference>
<feature type="region of interest" description="Disordered" evidence="4">
    <location>
        <begin position="54"/>
        <end position="76"/>
    </location>
</feature>
<evidence type="ECO:0000259" key="5">
    <source>
        <dbReference type="PROSITE" id="PS50011"/>
    </source>
</evidence>
<dbReference type="PANTHER" id="PTHR24346">
    <property type="entry name" value="MAP/MICROTUBULE AFFINITY-REGULATING KINASE"/>
    <property type="match status" value="1"/>
</dbReference>
<feature type="region of interest" description="Disordered" evidence="4">
    <location>
        <begin position="186"/>
        <end position="229"/>
    </location>
</feature>
<dbReference type="KEGG" id="aqu:100638380"/>
<dbReference type="PROSITE" id="PS50011">
    <property type="entry name" value="PROTEIN_KINASE_DOM"/>
    <property type="match status" value="1"/>
</dbReference>
<evidence type="ECO:0000256" key="1">
    <source>
        <dbReference type="ARBA" id="ARBA00022741"/>
    </source>
</evidence>
<dbReference type="PROSITE" id="PS00107">
    <property type="entry name" value="PROTEIN_KINASE_ATP"/>
    <property type="match status" value="1"/>
</dbReference>
<gene>
    <name evidence="6" type="primary">100638380</name>
</gene>
<dbReference type="GO" id="GO:0005524">
    <property type="term" value="F:ATP binding"/>
    <property type="evidence" value="ECO:0007669"/>
    <property type="project" value="UniProtKB-UniRule"/>
</dbReference>
<reference evidence="6" key="2">
    <citation type="submission" date="2017-05" db="UniProtKB">
        <authorList>
            <consortium name="EnsemblMetazoa"/>
        </authorList>
    </citation>
    <scope>IDENTIFICATION</scope>
</reference>
<keyword evidence="2 3" id="KW-0067">ATP-binding</keyword>
<dbReference type="AlphaFoldDB" id="A0A1X7VB15"/>
<dbReference type="SMART" id="SM00220">
    <property type="entry name" value="S_TKc"/>
    <property type="match status" value="1"/>
</dbReference>
<proteinExistence type="predicted"/>
<keyword evidence="1 3" id="KW-0547">Nucleotide-binding</keyword>
<feature type="compositionally biased region" description="Polar residues" evidence="4">
    <location>
        <begin position="400"/>
        <end position="413"/>
    </location>
</feature>
<feature type="region of interest" description="Disordered" evidence="4">
    <location>
        <begin position="10"/>
        <end position="41"/>
    </location>
</feature>
<sequence>MPRFRIRARRFWTNRRRRRRPAEASNETQQQQGEPETPVTIDPTLLFPELTFEQEETGGGESSTSLETNDQSLQVQSAPVISEPAPALAAVTDTDEQSILDRINTDPPALPLTNHSTVNQTSINQTSTESMLNHGGNANFSFTEITPSRGDTMIAVCTSQATERALSMSHAVTTSHGATSINSSLISQSENSIPPPTHDDSFVQSSEATERLPQRSGRATMSSTSELSSSSTGNIVTVLLRESDAGTEVYSRLLGTTVRPHVIHQPRRYHFIWSSDGTDSHLWSSPIRLRSYLSQFCTAVSRRVVPHGASIEVVLYPHLLANAAPGFTPISITRIYTMIHPIHPPTNWQTQFPTDFAGNWSSFVSDIGMNALAGPLIETPLQTSLPDTLRLPLSPPPVPHQQSQGLIQHHSSSLAATVSEIRSSVTIPDTVESPPLDLSESSISHVSLPSSNGSTQSLGHTDSDSTTNTTTSVGEHPTAPPSSTNLHLEDEQVSNATRFRFPNLPNKGNHEYNLFVPPSYVLGPVIGEGEFAKVRMACNLVTNGAVAIKAFRRRRGGLSSSIDEQMLREINVLKGLRCRNIIKVFESLIYGDRVFMVMEIMTKGDLRKYINKTGAMKESNARKMFSDILNGVVYLHQHSIVHLDLKLENLLLNEDLVIKITDFGCARLQVGSKRFNTPCGSYAYGAPEVISGQSYDGMKADVWSLGIILYCMVSARLPYADDGQLADLIWERRQSPEIPSWVSSECCNLICWTLRYRAERRINETQMMSHNWMWIESRKLPWLKPYT</sequence>
<accession>A0A1X7VB15</accession>
<dbReference type="eggNOG" id="KOG0586">
    <property type="taxonomic scope" value="Eukaryota"/>
</dbReference>
<dbReference type="PANTHER" id="PTHR24346:SF30">
    <property type="entry name" value="MATERNAL EMBRYONIC LEUCINE ZIPPER KINASE"/>
    <property type="match status" value="1"/>
</dbReference>
<dbReference type="STRING" id="400682.A0A1X7VB15"/>
<evidence type="ECO:0000313" key="7">
    <source>
        <dbReference type="Proteomes" id="UP000007879"/>
    </source>
</evidence>
<dbReference type="FunFam" id="1.10.510.10:FF:000571">
    <property type="entry name" value="Maternal embryonic leucine zipper kinase"/>
    <property type="match status" value="1"/>
</dbReference>
<feature type="region of interest" description="Disordered" evidence="4">
    <location>
        <begin position="427"/>
        <end position="487"/>
    </location>
</feature>
<feature type="region of interest" description="Disordered" evidence="4">
    <location>
        <begin position="387"/>
        <end position="413"/>
    </location>
</feature>
<dbReference type="InterPro" id="IPR000719">
    <property type="entry name" value="Prot_kinase_dom"/>
</dbReference>